<dbReference type="AlphaFoldDB" id="A0A939EZS9"/>
<keyword evidence="2" id="KW-1185">Reference proteome</keyword>
<comment type="caution">
    <text evidence="1">The sequence shown here is derived from an EMBL/GenBank/DDBJ whole genome shotgun (WGS) entry which is preliminary data.</text>
</comment>
<reference evidence="1" key="1">
    <citation type="submission" date="2021-03" db="EMBL/GenBank/DDBJ databases">
        <authorList>
            <person name="Kim M.K."/>
        </authorList>
    </citation>
    <scope>NUCLEOTIDE SEQUENCE</scope>
    <source>
        <strain evidence="1">BT186</strain>
    </source>
</reference>
<evidence type="ECO:0008006" key="3">
    <source>
        <dbReference type="Google" id="ProtNLM"/>
    </source>
</evidence>
<dbReference type="Proteomes" id="UP000664144">
    <property type="component" value="Unassembled WGS sequence"/>
</dbReference>
<evidence type="ECO:0000313" key="1">
    <source>
        <dbReference type="EMBL" id="MBO0359555.1"/>
    </source>
</evidence>
<accession>A0A939EZS9</accession>
<dbReference type="EMBL" id="JAFLQZ010000012">
    <property type="protein sequence ID" value="MBO0359555.1"/>
    <property type="molecule type" value="Genomic_DNA"/>
</dbReference>
<name>A0A939EZS9_9BACT</name>
<proteinExistence type="predicted"/>
<gene>
    <name evidence="1" type="ORF">J0X19_16465</name>
</gene>
<organism evidence="1 2">
    <name type="scientific">Hymenobacter telluris</name>
    <dbReference type="NCBI Taxonomy" id="2816474"/>
    <lineage>
        <taxon>Bacteria</taxon>
        <taxon>Pseudomonadati</taxon>
        <taxon>Bacteroidota</taxon>
        <taxon>Cytophagia</taxon>
        <taxon>Cytophagales</taxon>
        <taxon>Hymenobacteraceae</taxon>
        <taxon>Hymenobacter</taxon>
    </lineage>
</organism>
<protein>
    <recommendedName>
        <fullName evidence="3">T9SS type A sorting domain-containing protein</fullName>
    </recommendedName>
</protein>
<sequence>MPTPFWSKVSFWLTQLGVQTVMIFDQLVRQVAELRSSVLGEVVWLPGPQVPAGLYLARSADGQQVARLLRTGTE</sequence>
<evidence type="ECO:0000313" key="2">
    <source>
        <dbReference type="Proteomes" id="UP000664144"/>
    </source>
</evidence>
<dbReference type="RefSeq" id="WP_206985516.1">
    <property type="nucleotide sequence ID" value="NZ_JAFLQZ010000012.1"/>
</dbReference>